<dbReference type="Gene3D" id="3.30.1490.10">
    <property type="match status" value="1"/>
</dbReference>
<dbReference type="Proteomes" id="UP000177555">
    <property type="component" value="Unassembled WGS sequence"/>
</dbReference>
<dbReference type="GO" id="GO:0019843">
    <property type="term" value="F:rRNA binding"/>
    <property type="evidence" value="ECO:0007669"/>
    <property type="project" value="UniProtKB-UniRule"/>
</dbReference>
<accession>A0A1F5JM27</accession>
<gene>
    <name evidence="5" type="primary">rpsH</name>
    <name evidence="7" type="ORF">A2867_01755</name>
</gene>
<reference evidence="7 8" key="1">
    <citation type="journal article" date="2016" name="Nat. Commun.">
        <title>Thousands of microbial genomes shed light on interconnected biogeochemical processes in an aquifer system.</title>
        <authorList>
            <person name="Anantharaman K."/>
            <person name="Brown C.T."/>
            <person name="Hug L.A."/>
            <person name="Sharon I."/>
            <person name="Castelle C.J."/>
            <person name="Probst A.J."/>
            <person name="Thomas B.C."/>
            <person name="Singh A."/>
            <person name="Wilkins M.J."/>
            <person name="Karaoz U."/>
            <person name="Brodie E.L."/>
            <person name="Williams K.H."/>
            <person name="Hubbard S.S."/>
            <person name="Banfield J.F."/>
        </authorList>
    </citation>
    <scope>NUCLEOTIDE SEQUENCE [LARGE SCALE GENOMIC DNA]</scope>
</reference>
<evidence type="ECO:0000313" key="7">
    <source>
        <dbReference type="EMBL" id="OGE29697.1"/>
    </source>
</evidence>
<dbReference type="PROSITE" id="PS00053">
    <property type="entry name" value="RIBOSOMAL_S8"/>
    <property type="match status" value="1"/>
</dbReference>
<dbReference type="GO" id="GO:0003735">
    <property type="term" value="F:structural constituent of ribosome"/>
    <property type="evidence" value="ECO:0007669"/>
    <property type="project" value="InterPro"/>
</dbReference>
<comment type="caution">
    <text evidence="7">The sequence shown here is derived from an EMBL/GenBank/DDBJ whole genome shotgun (WGS) entry which is preliminary data.</text>
</comment>
<dbReference type="FunFam" id="3.30.1490.10:FF:000001">
    <property type="entry name" value="30S ribosomal protein S8"/>
    <property type="match status" value="1"/>
</dbReference>
<dbReference type="GO" id="GO:1990904">
    <property type="term" value="C:ribonucleoprotein complex"/>
    <property type="evidence" value="ECO:0007669"/>
    <property type="project" value="UniProtKB-KW"/>
</dbReference>
<evidence type="ECO:0000313" key="8">
    <source>
        <dbReference type="Proteomes" id="UP000177555"/>
    </source>
</evidence>
<keyword evidence="5" id="KW-0694">RNA-binding</keyword>
<dbReference type="InterPro" id="IPR000630">
    <property type="entry name" value="Ribosomal_uS8"/>
</dbReference>
<dbReference type="EMBL" id="MFCP01000002">
    <property type="protein sequence ID" value="OGE29697.1"/>
    <property type="molecule type" value="Genomic_DNA"/>
</dbReference>
<comment type="subunit">
    <text evidence="5">Part of the 30S ribosomal subunit. Contacts proteins S5 and S12.</text>
</comment>
<dbReference type="NCBIfam" id="NF001109">
    <property type="entry name" value="PRK00136.1"/>
    <property type="match status" value="1"/>
</dbReference>
<name>A0A1F5JM27_9BACT</name>
<evidence type="ECO:0000256" key="4">
    <source>
        <dbReference type="ARBA" id="ARBA00035258"/>
    </source>
</evidence>
<dbReference type="SUPFAM" id="SSF56047">
    <property type="entry name" value="Ribosomal protein S8"/>
    <property type="match status" value="1"/>
</dbReference>
<dbReference type="InterPro" id="IPR047863">
    <property type="entry name" value="Ribosomal_uS8_CS"/>
</dbReference>
<dbReference type="GO" id="GO:0006412">
    <property type="term" value="P:translation"/>
    <property type="evidence" value="ECO:0007669"/>
    <property type="project" value="UniProtKB-UniRule"/>
</dbReference>
<dbReference type="GO" id="GO:0005737">
    <property type="term" value="C:cytoplasm"/>
    <property type="evidence" value="ECO:0007669"/>
    <property type="project" value="UniProtKB-ARBA"/>
</dbReference>
<dbReference type="Gene3D" id="3.30.1370.30">
    <property type="match status" value="1"/>
</dbReference>
<evidence type="ECO:0000256" key="1">
    <source>
        <dbReference type="ARBA" id="ARBA00006471"/>
    </source>
</evidence>
<dbReference type="InterPro" id="IPR035987">
    <property type="entry name" value="Ribosomal_uS8_sf"/>
</dbReference>
<keyword evidence="3 5" id="KW-0687">Ribonucleoprotein</keyword>
<evidence type="ECO:0000256" key="3">
    <source>
        <dbReference type="ARBA" id="ARBA00023274"/>
    </source>
</evidence>
<dbReference type="PANTHER" id="PTHR11758">
    <property type="entry name" value="40S RIBOSOMAL PROTEIN S15A"/>
    <property type="match status" value="1"/>
</dbReference>
<comment type="function">
    <text evidence="5">One of the primary rRNA binding proteins, it binds directly to 16S rRNA central domain where it helps coordinate assembly of the platform of the 30S subunit.</text>
</comment>
<dbReference type="AlphaFoldDB" id="A0A1F5JM27"/>
<keyword evidence="5" id="KW-0699">rRNA-binding</keyword>
<protein>
    <recommendedName>
        <fullName evidence="4 5">Small ribosomal subunit protein uS8</fullName>
    </recommendedName>
</protein>
<proteinExistence type="inferred from homology"/>
<keyword evidence="2 5" id="KW-0689">Ribosomal protein</keyword>
<dbReference type="Pfam" id="PF00410">
    <property type="entry name" value="Ribosomal_S8"/>
    <property type="match status" value="1"/>
</dbReference>
<evidence type="ECO:0000256" key="6">
    <source>
        <dbReference type="RuleBase" id="RU003660"/>
    </source>
</evidence>
<sequence length="125" mass="13852">MNDPVADALIRIKNGYSVGKVSVVLKFSNLIWNLVRLLQKEGYLSEVKQSKREIIVTLKYNSRIPALTDVKRVSKPSLRVYKGVKDLPKVLSGLGIAIISTPKGLLTDKEAHKKKVGGEVLALVW</sequence>
<dbReference type="GO" id="GO:0005840">
    <property type="term" value="C:ribosome"/>
    <property type="evidence" value="ECO:0007669"/>
    <property type="project" value="UniProtKB-KW"/>
</dbReference>
<comment type="similarity">
    <text evidence="1 5 6">Belongs to the universal ribosomal protein uS8 family.</text>
</comment>
<evidence type="ECO:0000256" key="5">
    <source>
        <dbReference type="HAMAP-Rule" id="MF_01302"/>
    </source>
</evidence>
<dbReference type="HAMAP" id="MF_01302_B">
    <property type="entry name" value="Ribosomal_uS8_B"/>
    <property type="match status" value="1"/>
</dbReference>
<organism evidence="7 8">
    <name type="scientific">Candidatus Daviesbacteria bacterium RIFCSPHIGHO2_01_FULL_40_11</name>
    <dbReference type="NCBI Taxonomy" id="1797762"/>
    <lineage>
        <taxon>Bacteria</taxon>
        <taxon>Candidatus Daviesiibacteriota</taxon>
    </lineage>
</organism>
<evidence type="ECO:0000256" key="2">
    <source>
        <dbReference type="ARBA" id="ARBA00022980"/>
    </source>
</evidence>